<dbReference type="RefSeq" id="WP_142978212.1">
    <property type="nucleotide sequence ID" value="NZ_RKLU01000001.1"/>
</dbReference>
<evidence type="ECO:0008006" key="3">
    <source>
        <dbReference type="Google" id="ProtNLM"/>
    </source>
</evidence>
<dbReference type="PROSITE" id="PS51257">
    <property type="entry name" value="PROKAR_LIPOPROTEIN"/>
    <property type="match status" value="1"/>
</dbReference>
<evidence type="ECO:0000313" key="2">
    <source>
        <dbReference type="Proteomes" id="UP000705823"/>
    </source>
</evidence>
<dbReference type="AlphaFoldDB" id="A0A8J8TD99"/>
<reference evidence="1" key="1">
    <citation type="submission" date="2019-02" db="EMBL/GenBank/DDBJ databases">
        <title>Halonotius sp. a new haloarchaeum isolated from saline soil.</title>
        <authorList>
            <person name="Duran-Viseras A."/>
            <person name="Sanchez-Porro C."/>
            <person name="Ventosa A."/>
        </authorList>
    </citation>
    <scope>NUCLEOTIDE SEQUENCE</scope>
    <source>
        <strain evidence="1">F15B</strain>
    </source>
</reference>
<proteinExistence type="predicted"/>
<dbReference type="Proteomes" id="UP000705823">
    <property type="component" value="Unassembled WGS sequence"/>
</dbReference>
<sequence>MRRRQILTASAMAMAGLAGCTGGDSTNEADTEGSPVVTTVEEFYTTLYENNDIEGANAMYHPDTESREMRPSDFEPFGGIESIKATIVSTEVVSQTDSTAEVHVEVTYNTPLGSATNEDWLTMRTNDGEWFVDYYLSDEARSDMSQAEIEEVMNQS</sequence>
<evidence type="ECO:0000313" key="1">
    <source>
        <dbReference type="EMBL" id="TQQ83306.1"/>
    </source>
</evidence>
<name>A0A8J8TD99_9EURY</name>
<gene>
    <name evidence="1" type="ORF">EGH24_00435</name>
</gene>
<comment type="caution">
    <text evidence="1">The sequence shown here is derived from an EMBL/GenBank/DDBJ whole genome shotgun (WGS) entry which is preliminary data.</text>
</comment>
<protein>
    <recommendedName>
        <fullName evidence="3">DUF4878 domain-containing protein</fullName>
    </recommendedName>
</protein>
<dbReference type="SUPFAM" id="SSF54427">
    <property type="entry name" value="NTF2-like"/>
    <property type="match status" value="1"/>
</dbReference>
<keyword evidence="2" id="KW-1185">Reference proteome</keyword>
<accession>A0A8J8TD99</accession>
<organism evidence="1 2">
    <name type="scientific">Halonotius terrestris</name>
    <dbReference type="NCBI Taxonomy" id="2487750"/>
    <lineage>
        <taxon>Archaea</taxon>
        <taxon>Methanobacteriati</taxon>
        <taxon>Methanobacteriota</taxon>
        <taxon>Stenosarchaea group</taxon>
        <taxon>Halobacteria</taxon>
        <taxon>Halobacteriales</taxon>
        <taxon>Haloferacaceae</taxon>
        <taxon>Halonotius</taxon>
    </lineage>
</organism>
<dbReference type="EMBL" id="RKLU01000001">
    <property type="protein sequence ID" value="TQQ83306.1"/>
    <property type="molecule type" value="Genomic_DNA"/>
</dbReference>
<dbReference type="InterPro" id="IPR032710">
    <property type="entry name" value="NTF2-like_dom_sf"/>
</dbReference>